<accession>A0ABS1UBY8</accession>
<sequence length="76" mass="8351">MACHPTAFPRRELRFRGMVACADLATAREGRRVTAFGIVLVRQKPGSAKGGMFITIGDETSVANLIVWSPLSKRFE</sequence>
<dbReference type="Proteomes" id="UP000660885">
    <property type="component" value="Unassembled WGS sequence"/>
</dbReference>
<evidence type="ECO:0008006" key="3">
    <source>
        <dbReference type="Google" id="ProtNLM"/>
    </source>
</evidence>
<proteinExistence type="predicted"/>
<evidence type="ECO:0000313" key="1">
    <source>
        <dbReference type="EMBL" id="MBL6082202.1"/>
    </source>
</evidence>
<gene>
    <name evidence="1" type="ORF">JMJ56_29940</name>
</gene>
<reference evidence="1 2" key="1">
    <citation type="submission" date="2021-01" db="EMBL/GenBank/DDBJ databases">
        <title>Belnapia mucosa sp. nov. and Belnapia arida sp. nov., isolated from the Tabernas Desert (Almeria, Spain).</title>
        <authorList>
            <person name="Molina-Menor E."/>
            <person name="Vidal-Verdu A."/>
            <person name="Calonge A."/>
            <person name="Satari L."/>
            <person name="Pereto J."/>
            <person name="Porcar M."/>
        </authorList>
    </citation>
    <scope>NUCLEOTIDE SEQUENCE [LARGE SCALE GENOMIC DNA]</scope>
    <source>
        <strain evidence="1 2">T18</strain>
    </source>
</reference>
<dbReference type="EMBL" id="JAETWB010000052">
    <property type="protein sequence ID" value="MBL6082202.1"/>
    <property type="molecule type" value="Genomic_DNA"/>
</dbReference>
<comment type="caution">
    <text evidence="1">The sequence shown here is derived from an EMBL/GenBank/DDBJ whole genome shotgun (WGS) entry which is preliminary data.</text>
</comment>
<name>A0ABS1UBY8_9PROT</name>
<organism evidence="1 2">
    <name type="scientific">Belnapia arida</name>
    <dbReference type="NCBI Taxonomy" id="2804533"/>
    <lineage>
        <taxon>Bacteria</taxon>
        <taxon>Pseudomonadati</taxon>
        <taxon>Pseudomonadota</taxon>
        <taxon>Alphaproteobacteria</taxon>
        <taxon>Acetobacterales</taxon>
        <taxon>Roseomonadaceae</taxon>
        <taxon>Belnapia</taxon>
    </lineage>
</organism>
<protein>
    <recommendedName>
        <fullName evidence="3">OB domain-containing protein</fullName>
    </recommendedName>
</protein>
<keyword evidence="2" id="KW-1185">Reference proteome</keyword>
<evidence type="ECO:0000313" key="2">
    <source>
        <dbReference type="Proteomes" id="UP000660885"/>
    </source>
</evidence>